<keyword evidence="1" id="KW-0472">Membrane</keyword>
<reference evidence="3 4" key="1">
    <citation type="submission" date="2018-08" db="EMBL/GenBank/DDBJ databases">
        <title>A genome reference for cultivated species of the human gut microbiota.</title>
        <authorList>
            <person name="Zou Y."/>
            <person name="Xue W."/>
            <person name="Luo G."/>
        </authorList>
    </citation>
    <scope>NUCLEOTIDE SEQUENCE [LARGE SCALE GENOMIC DNA]</scope>
    <source>
        <strain evidence="3 4">AF16-31</strain>
    </source>
</reference>
<sequence length="473" mass="52860">MKQSRRWKYGAMATTITVLGIVLIIVANIVVGQLTEKYGWSIDLTADDRYAISDESIQYLKKLKDEVDITVFVDEKSMSTGSYYLVQAYQNLLQYKEHSKKVKLEFVDLTENPTYISKYPDLDLSSWDILVESGKKQKVISFQDLYEYDSSGSQITASKVEQKVTGAIASVTSDATEKKVVVLNGFGENEPTDLMNLLQDNQYEITSQSLLTDDLDETATDAILFAPQKDLNEDCLKKLSSWLDNDGNQGRNLYVFLDPNAGSLPNLEAFLGEWGLKAEEGYAFESNSSMYYGKFYYPVAQYANMDYAEGMTSSDLTIMALCRPVDTLFENKDGYETSVLLNFTSGSGTVKLGQTEITADQITGDVKGMVLSTHSWYGEEVTKSNILVSGSALAFTGDVMTSDTFANGRYILGVFKKLDDQSETVNIPAKNLSVENHTMSQMKTNIYTWGFMVVLPVIVLAVGIVVWVRRRHR</sequence>
<evidence type="ECO:0000259" key="2">
    <source>
        <dbReference type="Pfam" id="PF23357"/>
    </source>
</evidence>
<dbReference type="Proteomes" id="UP000285693">
    <property type="component" value="Unassembled WGS sequence"/>
</dbReference>
<dbReference type="RefSeq" id="WP_117824568.1">
    <property type="nucleotide sequence ID" value="NZ_QRXY01000024.1"/>
</dbReference>
<feature type="domain" description="DUF7088" evidence="2">
    <location>
        <begin position="47"/>
        <end position="135"/>
    </location>
</feature>
<feature type="transmembrane region" description="Helical" evidence="1">
    <location>
        <begin position="446"/>
        <end position="468"/>
    </location>
</feature>
<evidence type="ECO:0000313" key="4">
    <source>
        <dbReference type="Proteomes" id="UP000285693"/>
    </source>
</evidence>
<keyword evidence="1" id="KW-0812">Transmembrane</keyword>
<dbReference type="Pfam" id="PF23357">
    <property type="entry name" value="DUF7088"/>
    <property type="match status" value="1"/>
</dbReference>
<comment type="caution">
    <text evidence="3">The sequence shown here is derived from an EMBL/GenBank/DDBJ whole genome shotgun (WGS) entry which is preliminary data.</text>
</comment>
<dbReference type="EMBL" id="QRXY01000024">
    <property type="protein sequence ID" value="RGU42917.1"/>
    <property type="molecule type" value="Genomic_DNA"/>
</dbReference>
<protein>
    <recommendedName>
        <fullName evidence="2">DUF7088 domain-containing protein</fullName>
    </recommendedName>
</protein>
<dbReference type="InterPro" id="IPR055396">
    <property type="entry name" value="DUF7088"/>
</dbReference>
<keyword evidence="1" id="KW-1133">Transmembrane helix</keyword>
<proteinExistence type="predicted"/>
<evidence type="ECO:0000313" key="3">
    <source>
        <dbReference type="EMBL" id="RGU42917.1"/>
    </source>
</evidence>
<organism evidence="3 4">
    <name type="scientific">Coprococcus comes</name>
    <dbReference type="NCBI Taxonomy" id="410072"/>
    <lineage>
        <taxon>Bacteria</taxon>
        <taxon>Bacillati</taxon>
        <taxon>Bacillota</taxon>
        <taxon>Clostridia</taxon>
        <taxon>Lachnospirales</taxon>
        <taxon>Lachnospiraceae</taxon>
        <taxon>Coprococcus</taxon>
    </lineage>
</organism>
<feature type="transmembrane region" description="Helical" evidence="1">
    <location>
        <begin position="12"/>
        <end position="31"/>
    </location>
</feature>
<accession>A0A3R6BR04</accession>
<name>A0A3R6BR04_9FIRM</name>
<gene>
    <name evidence="3" type="ORF">DWW65_14510</name>
</gene>
<evidence type="ECO:0000256" key="1">
    <source>
        <dbReference type="SAM" id="Phobius"/>
    </source>
</evidence>
<dbReference type="AlphaFoldDB" id="A0A3R6BR04"/>